<dbReference type="EMBL" id="FMUQ01000021">
    <property type="protein sequence ID" value="SCY26409.1"/>
    <property type="molecule type" value="Genomic_DNA"/>
</dbReference>
<dbReference type="InterPro" id="IPR029016">
    <property type="entry name" value="GAF-like_dom_sf"/>
</dbReference>
<protein>
    <recommendedName>
        <fullName evidence="4">DUF484 family protein</fullName>
    </recommendedName>
</protein>
<comment type="caution">
    <text evidence="2">The sequence shown here is derived from an EMBL/GenBank/DDBJ whole genome shotgun (WGS) entry which is preliminary data.</text>
</comment>
<sequence length="237" mass="27711">MVINMNNAQVDELVVKHLKANPQFFVQHIDLLDQLIIPHAQKGTLSLVEMQLERQRERIKELEAELALFADLAHQQQDIFLALMPLQKRLVQCKNFPEGVEEINKWARNFELQQAKILLFNDCWQKNPSVGEEFWIDRKGFELIRLERIGLRHFYLGELTNKEKSLLFLPEELPVGSIACCLLGMKKNQHKSTALLLFSARDTAHFHNGQDTAFLKHLVSIIELHLHRWLMIYQQAE</sequence>
<dbReference type="PANTHER" id="PTHR38765:SF1">
    <property type="entry name" value="DUF484 DOMAIN-CONTAINING PROTEIN"/>
    <property type="match status" value="1"/>
</dbReference>
<proteinExistence type="predicted"/>
<dbReference type="NCBIfam" id="NF008203">
    <property type="entry name" value="PRK10963.1"/>
    <property type="match status" value="1"/>
</dbReference>
<organism evidence="2 3">
    <name type="scientific">Basfia succiniciproducens</name>
    <dbReference type="NCBI Taxonomy" id="653940"/>
    <lineage>
        <taxon>Bacteria</taxon>
        <taxon>Pseudomonadati</taxon>
        <taxon>Pseudomonadota</taxon>
        <taxon>Gammaproteobacteria</taxon>
        <taxon>Pasteurellales</taxon>
        <taxon>Pasteurellaceae</taxon>
        <taxon>Basfia</taxon>
    </lineage>
</organism>
<feature type="coiled-coil region" evidence="1">
    <location>
        <begin position="45"/>
        <end position="72"/>
    </location>
</feature>
<dbReference type="PANTHER" id="PTHR38765">
    <property type="entry name" value="DUF484 DOMAIN-CONTAINING PROTEIN"/>
    <property type="match status" value="1"/>
</dbReference>
<evidence type="ECO:0000313" key="3">
    <source>
        <dbReference type="Proteomes" id="UP000199588"/>
    </source>
</evidence>
<evidence type="ECO:0000313" key="2">
    <source>
        <dbReference type="EMBL" id="SCY26409.1"/>
    </source>
</evidence>
<dbReference type="Proteomes" id="UP000199588">
    <property type="component" value="Unassembled WGS sequence"/>
</dbReference>
<gene>
    <name evidence="2" type="ORF">SAMN02910354_02045</name>
</gene>
<dbReference type="Gene3D" id="3.30.450.40">
    <property type="match status" value="1"/>
</dbReference>
<name>A0A1G5EHD7_9PAST</name>
<accession>A0A1G5EHD7</accession>
<evidence type="ECO:0008006" key="4">
    <source>
        <dbReference type="Google" id="ProtNLM"/>
    </source>
</evidence>
<keyword evidence="3" id="KW-1185">Reference proteome</keyword>
<dbReference type="Pfam" id="PF04340">
    <property type="entry name" value="DUF484"/>
    <property type="match status" value="1"/>
</dbReference>
<reference evidence="2 3" key="1">
    <citation type="submission" date="2016-10" db="EMBL/GenBank/DDBJ databases">
        <authorList>
            <person name="Varghese N."/>
            <person name="Submissions S."/>
        </authorList>
    </citation>
    <scope>NUCLEOTIDE SEQUENCE [LARGE SCALE GENOMIC DNA]</scope>
    <source>
        <strain evidence="2 3">DSM 22022</strain>
    </source>
</reference>
<dbReference type="InterPro" id="IPR007435">
    <property type="entry name" value="DUF484"/>
</dbReference>
<keyword evidence="1" id="KW-0175">Coiled coil</keyword>
<evidence type="ECO:0000256" key="1">
    <source>
        <dbReference type="SAM" id="Coils"/>
    </source>
</evidence>